<dbReference type="HAMAP" id="MF_01310">
    <property type="entry name" value="Ribosomal_uS11"/>
    <property type="match status" value="1"/>
</dbReference>
<dbReference type="SUPFAM" id="SSF53137">
    <property type="entry name" value="Translational machinery components"/>
    <property type="match status" value="1"/>
</dbReference>
<dbReference type="Gene3D" id="3.30.420.80">
    <property type="entry name" value="Ribosomal protein S11"/>
    <property type="match status" value="1"/>
</dbReference>
<accession>A0A7H0WBG1</accession>
<protein>
    <submittedName>
        <fullName evidence="4">30S ribosomal protein S11</fullName>
    </submittedName>
</protein>
<keyword evidence="2 4" id="KW-0689">Ribosomal protein</keyword>
<name>A0A7H0WBG1_9RHOD</name>
<organism evidence="4">
    <name type="scientific">Cyanidiococcus yangmingshanensis</name>
    <dbReference type="NCBI Taxonomy" id="2690220"/>
    <lineage>
        <taxon>Eukaryota</taxon>
        <taxon>Rhodophyta</taxon>
        <taxon>Bangiophyceae</taxon>
        <taxon>Cyanidiales</taxon>
        <taxon>Cyanidiaceae</taxon>
        <taxon>Cyanidiococcus</taxon>
    </lineage>
</organism>
<keyword evidence="3" id="KW-0687">Ribonucleoprotein</keyword>
<dbReference type="Pfam" id="PF00411">
    <property type="entry name" value="Ribosomal_S11"/>
    <property type="match status" value="1"/>
</dbReference>
<gene>
    <name evidence="4" type="primary">rps11</name>
    <name evidence="4" type="ORF">CCYA_8.1.23_023</name>
</gene>
<dbReference type="GO" id="GO:0006412">
    <property type="term" value="P:translation"/>
    <property type="evidence" value="ECO:0007669"/>
    <property type="project" value="InterPro"/>
</dbReference>
<evidence type="ECO:0000256" key="2">
    <source>
        <dbReference type="ARBA" id="ARBA00022980"/>
    </source>
</evidence>
<dbReference type="AlphaFoldDB" id="A0A7H0WBG1"/>
<dbReference type="EMBL" id="MT270119">
    <property type="protein sequence ID" value="QNR39890.1"/>
    <property type="molecule type" value="Genomic_DNA"/>
</dbReference>
<dbReference type="InterPro" id="IPR001971">
    <property type="entry name" value="Ribosomal_uS11"/>
</dbReference>
<comment type="similarity">
    <text evidence="1">Belongs to the universal ribosomal protein uS11 family.</text>
</comment>
<reference evidence="4" key="1">
    <citation type="journal article" date="2020" name="BMC Evol. Biol.">
        <title>Potential causes and consequences of rapid mitochondrial genome evolution in thermoacidophilic Galdieria (Rhodophyta).</title>
        <authorList>
            <person name="Cho C.H."/>
            <person name="Park S.I."/>
            <person name="Ciniglia C."/>
            <person name="Yang E.C."/>
            <person name="Graf L."/>
            <person name="Bhattacharya D."/>
            <person name="Yoon H.S."/>
        </authorList>
    </citation>
    <scope>NUCLEOTIDE SEQUENCE</scope>
    <source>
        <strain evidence="4">8.1.23 F7</strain>
    </source>
</reference>
<dbReference type="NCBIfam" id="NF003698">
    <property type="entry name" value="PRK05309.1"/>
    <property type="match status" value="1"/>
</dbReference>
<evidence type="ECO:0000313" key="4">
    <source>
        <dbReference type="EMBL" id="QNR39890.1"/>
    </source>
</evidence>
<dbReference type="GO" id="GO:0003735">
    <property type="term" value="F:structural constituent of ribosome"/>
    <property type="evidence" value="ECO:0007669"/>
    <property type="project" value="InterPro"/>
</dbReference>
<geneLocation type="mitochondrion" evidence="4"/>
<dbReference type="InterPro" id="IPR036967">
    <property type="entry name" value="Ribosomal_uS11_sf"/>
</dbReference>
<proteinExistence type="inferred from homology"/>
<sequence length="113" mass="12590">MKYIIHVHLSLNNIIISVTDHIGNVICWASGGSVGFKGFRRSTTTAVSLAVNKVVARLKKEKIHMVSVFFKGIGKGSELVVDLLEKNRIDIDILADVTEIPHNGCRPRKKRRL</sequence>
<dbReference type="GO" id="GO:0005840">
    <property type="term" value="C:ribosome"/>
    <property type="evidence" value="ECO:0007669"/>
    <property type="project" value="UniProtKB-KW"/>
</dbReference>
<dbReference type="GO" id="GO:1990904">
    <property type="term" value="C:ribonucleoprotein complex"/>
    <property type="evidence" value="ECO:0007669"/>
    <property type="project" value="UniProtKB-KW"/>
</dbReference>
<keyword evidence="4" id="KW-0496">Mitochondrion</keyword>
<dbReference type="PIRSF" id="PIRSF002131">
    <property type="entry name" value="Ribosomal_S11"/>
    <property type="match status" value="1"/>
</dbReference>
<evidence type="ECO:0000256" key="1">
    <source>
        <dbReference type="ARBA" id="ARBA00006194"/>
    </source>
</evidence>
<evidence type="ECO:0000256" key="3">
    <source>
        <dbReference type="ARBA" id="ARBA00023274"/>
    </source>
</evidence>
<dbReference type="PANTHER" id="PTHR11759">
    <property type="entry name" value="40S RIBOSOMAL PROTEIN S14/30S RIBOSOMAL PROTEIN S11"/>
    <property type="match status" value="1"/>
</dbReference>